<proteinExistence type="predicted"/>
<sequence>MRTKPVQHQNKPVETSSHPANETSNTSALAALTWTASARLRLCPSTRTKGRVFSRKGRLKLSHQSASLPLRASSIWTSTGRIPPSCGAFRDLQTVNAARPPSSSSTSGSGGPAAPLILSASPGTSNRLLPSAVRASPIPLRLPHSVGAPGKAPPKLHGASVPSESRTKPKPAGQESGLLTGRVISAANPVGLPPCA</sequence>
<feature type="region of interest" description="Disordered" evidence="1">
    <location>
        <begin position="1"/>
        <end position="26"/>
    </location>
</feature>
<protein>
    <submittedName>
        <fullName evidence="2">Uncharacterized protein</fullName>
    </submittedName>
</protein>
<evidence type="ECO:0000313" key="2">
    <source>
        <dbReference type="EMBL" id="MEQ2166650.1"/>
    </source>
</evidence>
<accession>A0ABV0N5R3</accession>
<keyword evidence="3" id="KW-1185">Reference proteome</keyword>
<comment type="caution">
    <text evidence="2">The sequence shown here is derived from an EMBL/GenBank/DDBJ whole genome shotgun (WGS) entry which is preliminary data.</text>
</comment>
<reference evidence="2 3" key="1">
    <citation type="submission" date="2021-06" db="EMBL/GenBank/DDBJ databases">
        <authorList>
            <person name="Palmer J.M."/>
        </authorList>
    </citation>
    <scope>NUCLEOTIDE SEQUENCE [LARGE SCALE GENOMIC DNA]</scope>
    <source>
        <strain evidence="2 3">GA_2019</strain>
        <tissue evidence="2">Muscle</tissue>
    </source>
</reference>
<gene>
    <name evidence="2" type="ORF">GOODEAATRI_030491</name>
</gene>
<organism evidence="2 3">
    <name type="scientific">Goodea atripinnis</name>
    <dbReference type="NCBI Taxonomy" id="208336"/>
    <lineage>
        <taxon>Eukaryota</taxon>
        <taxon>Metazoa</taxon>
        <taxon>Chordata</taxon>
        <taxon>Craniata</taxon>
        <taxon>Vertebrata</taxon>
        <taxon>Euteleostomi</taxon>
        <taxon>Actinopterygii</taxon>
        <taxon>Neopterygii</taxon>
        <taxon>Teleostei</taxon>
        <taxon>Neoteleostei</taxon>
        <taxon>Acanthomorphata</taxon>
        <taxon>Ovalentaria</taxon>
        <taxon>Atherinomorphae</taxon>
        <taxon>Cyprinodontiformes</taxon>
        <taxon>Goodeidae</taxon>
        <taxon>Goodea</taxon>
    </lineage>
</organism>
<feature type="region of interest" description="Disordered" evidence="1">
    <location>
        <begin position="141"/>
        <end position="181"/>
    </location>
</feature>
<dbReference type="Proteomes" id="UP001476798">
    <property type="component" value="Unassembled WGS sequence"/>
</dbReference>
<feature type="region of interest" description="Disordered" evidence="1">
    <location>
        <begin position="96"/>
        <end position="122"/>
    </location>
</feature>
<evidence type="ECO:0000256" key="1">
    <source>
        <dbReference type="SAM" id="MobiDB-lite"/>
    </source>
</evidence>
<feature type="compositionally biased region" description="Polar residues" evidence="1">
    <location>
        <begin position="1"/>
        <end position="22"/>
    </location>
</feature>
<evidence type="ECO:0000313" key="3">
    <source>
        <dbReference type="Proteomes" id="UP001476798"/>
    </source>
</evidence>
<name>A0ABV0N5R3_9TELE</name>
<feature type="compositionally biased region" description="Low complexity" evidence="1">
    <location>
        <begin position="97"/>
        <end position="115"/>
    </location>
</feature>
<dbReference type="EMBL" id="JAHRIO010024833">
    <property type="protein sequence ID" value="MEQ2166650.1"/>
    <property type="molecule type" value="Genomic_DNA"/>
</dbReference>